<dbReference type="Proteomes" id="UP000196125">
    <property type="component" value="Unassembled WGS sequence"/>
</dbReference>
<dbReference type="SUPFAM" id="SSF103473">
    <property type="entry name" value="MFS general substrate transporter"/>
    <property type="match status" value="1"/>
</dbReference>
<feature type="transmembrane region" description="Helical" evidence="6">
    <location>
        <begin position="258"/>
        <end position="280"/>
    </location>
</feature>
<evidence type="ECO:0000313" key="10">
    <source>
        <dbReference type="Proteomes" id="UP001283366"/>
    </source>
</evidence>
<keyword evidence="3 6" id="KW-0812">Transmembrane</keyword>
<evidence type="ECO:0000256" key="5">
    <source>
        <dbReference type="ARBA" id="ARBA00023136"/>
    </source>
</evidence>
<evidence type="ECO:0000256" key="3">
    <source>
        <dbReference type="ARBA" id="ARBA00022692"/>
    </source>
</evidence>
<dbReference type="OrthoDB" id="5317164at2"/>
<evidence type="ECO:0000256" key="4">
    <source>
        <dbReference type="ARBA" id="ARBA00022989"/>
    </source>
</evidence>
<comment type="subcellular location">
    <subcellularLocation>
        <location evidence="1">Membrane</location>
        <topology evidence="1">Multi-pass membrane protein</topology>
    </subcellularLocation>
</comment>
<feature type="transmembrane region" description="Helical" evidence="6">
    <location>
        <begin position="107"/>
        <end position="128"/>
    </location>
</feature>
<dbReference type="Proteomes" id="UP001283366">
    <property type="component" value="Unassembled WGS sequence"/>
</dbReference>
<dbReference type="GO" id="GO:0022857">
    <property type="term" value="F:transmembrane transporter activity"/>
    <property type="evidence" value="ECO:0007669"/>
    <property type="project" value="InterPro"/>
</dbReference>
<evidence type="ECO:0000256" key="1">
    <source>
        <dbReference type="ARBA" id="ARBA00004141"/>
    </source>
</evidence>
<gene>
    <name evidence="7" type="ORF">SBX37_05175</name>
    <name evidence="8" type="ORF">VIM7927_02908</name>
</gene>
<reference evidence="7 10" key="2">
    <citation type="submission" date="2023-11" db="EMBL/GenBank/DDBJ databases">
        <title>Plant-associative lifestyle of Vibrio porteresiae and its evolutionary dynamics.</title>
        <authorList>
            <person name="Rameshkumar N."/>
            <person name="Kirti K."/>
        </authorList>
    </citation>
    <scope>NUCLEOTIDE SEQUENCE [LARGE SCALE GENOMIC DNA]</scope>
    <source>
        <strain evidence="7 10">MSSRF38</strain>
    </source>
</reference>
<dbReference type="Pfam" id="PF07690">
    <property type="entry name" value="MFS_1"/>
    <property type="match status" value="1"/>
</dbReference>
<feature type="transmembrane region" description="Helical" evidence="6">
    <location>
        <begin position="149"/>
        <end position="170"/>
    </location>
</feature>
<evidence type="ECO:0000313" key="8">
    <source>
        <dbReference type="EMBL" id="SMS01611.1"/>
    </source>
</evidence>
<dbReference type="AlphaFoldDB" id="A0A1Y6IX71"/>
<dbReference type="EMBL" id="JAWRCO010000001">
    <property type="protein sequence ID" value="MDW6002265.1"/>
    <property type="molecule type" value="Genomic_DNA"/>
</dbReference>
<keyword evidence="2" id="KW-0813">Transport</keyword>
<feature type="transmembrane region" description="Helical" evidence="6">
    <location>
        <begin position="14"/>
        <end position="39"/>
    </location>
</feature>
<evidence type="ECO:0000313" key="7">
    <source>
        <dbReference type="EMBL" id="MDW6002265.1"/>
    </source>
</evidence>
<dbReference type="RefSeq" id="WP_159457439.1">
    <property type="nucleotide sequence ID" value="NZ_AP024883.1"/>
</dbReference>
<dbReference type="PANTHER" id="PTHR12778">
    <property type="entry name" value="SOLUTE CARRIER FAMILY 33 ACETYL-COA TRANSPORTER -RELATED"/>
    <property type="match status" value="1"/>
</dbReference>
<dbReference type="EMBL" id="FXXI01000005">
    <property type="protein sequence ID" value="SMS01611.1"/>
    <property type="molecule type" value="Genomic_DNA"/>
</dbReference>
<accession>A0A1Y6IX71</accession>
<dbReference type="InterPro" id="IPR036259">
    <property type="entry name" value="MFS_trans_sf"/>
</dbReference>
<name>A0A1Y6IX71_9VIBR</name>
<dbReference type="InterPro" id="IPR004752">
    <property type="entry name" value="AmpG_permease/AT-1"/>
</dbReference>
<proteinExistence type="predicted"/>
<feature type="transmembrane region" description="Helical" evidence="6">
    <location>
        <begin position="381"/>
        <end position="398"/>
    </location>
</feature>
<protein>
    <submittedName>
        <fullName evidence="7">MFS transporter</fullName>
    </submittedName>
    <submittedName>
        <fullName evidence="8">Muropeptide transporter</fullName>
    </submittedName>
</protein>
<feature type="transmembrane region" description="Helical" evidence="6">
    <location>
        <begin position="176"/>
        <end position="193"/>
    </location>
</feature>
<evidence type="ECO:0000256" key="6">
    <source>
        <dbReference type="SAM" id="Phobius"/>
    </source>
</evidence>
<feature type="transmembrane region" description="Helical" evidence="6">
    <location>
        <begin position="287"/>
        <end position="309"/>
    </location>
</feature>
<keyword evidence="5 6" id="KW-0472">Membrane</keyword>
<keyword evidence="4 6" id="KW-1133">Transmembrane helix</keyword>
<feature type="transmembrane region" description="Helical" evidence="6">
    <location>
        <begin position="80"/>
        <end position="101"/>
    </location>
</feature>
<organism evidence="8 9">
    <name type="scientific">Vibrio mangrovi</name>
    <dbReference type="NCBI Taxonomy" id="474394"/>
    <lineage>
        <taxon>Bacteria</taxon>
        <taxon>Pseudomonadati</taxon>
        <taxon>Pseudomonadota</taxon>
        <taxon>Gammaproteobacteria</taxon>
        <taxon>Vibrionales</taxon>
        <taxon>Vibrionaceae</taxon>
        <taxon>Vibrio</taxon>
    </lineage>
</organism>
<sequence>MTSSNNHSASRTDWWLFLSLYTTQTIGISFFVVTLVAILRSRGVAFDTLSTIYMLGMVWPFKFLWANWVDRISFGRLGHFRGWMILMQTGMLLVFFAMMFFDAVDDFGIVYFLCLLMAFFSATQDIAVDATACTKFSWSQRGIGNGVQVSGGLLGNLIGAGFVLVIYSWIGWIGSLTVLMCVTAIALVQLLFYRENTQKVMRQPRWMMINQFRSLWKRPGGKLWLAILLIFPIGSSLAYALITPILVDEGWGLDRIGLLVNMFGSALGVLSALTTGWLITRMSRKRVLVVSGFIQLIGILAIVLPVFGYTDSVSVTLAIGLYFICYNPAATILATLMMDQISGQAPGSEYTLQYSLKMFFSMGMISVGTAMLGPYGYQGVLLLSFAVGVFACGLSWLYRETETSDVAYEKLCAE</sequence>
<evidence type="ECO:0000313" key="9">
    <source>
        <dbReference type="Proteomes" id="UP000196125"/>
    </source>
</evidence>
<feature type="transmembrane region" description="Helical" evidence="6">
    <location>
        <begin position="358"/>
        <end position="375"/>
    </location>
</feature>
<dbReference type="GO" id="GO:0016020">
    <property type="term" value="C:membrane"/>
    <property type="evidence" value="ECO:0007669"/>
    <property type="project" value="UniProtKB-SubCell"/>
</dbReference>
<evidence type="ECO:0000256" key="2">
    <source>
        <dbReference type="ARBA" id="ARBA00022448"/>
    </source>
</evidence>
<feature type="transmembrane region" description="Helical" evidence="6">
    <location>
        <begin position="223"/>
        <end position="246"/>
    </location>
</feature>
<dbReference type="PANTHER" id="PTHR12778:SF10">
    <property type="entry name" value="MAJOR FACILITATOR SUPERFAMILY DOMAIN-CONTAINING PROTEIN 3"/>
    <property type="match status" value="1"/>
</dbReference>
<reference evidence="8 9" key="1">
    <citation type="submission" date="2017-05" db="EMBL/GenBank/DDBJ databases">
        <authorList>
            <person name="Song R."/>
            <person name="Chenine A.L."/>
            <person name="Ruprecht R.M."/>
        </authorList>
    </citation>
    <scope>NUCLEOTIDE SEQUENCE [LARGE SCALE GENOMIC DNA]</scope>
    <source>
        <strain evidence="8 9">CECT 7927</strain>
    </source>
</reference>
<feature type="transmembrane region" description="Helical" evidence="6">
    <location>
        <begin position="315"/>
        <end position="337"/>
    </location>
</feature>
<feature type="transmembrane region" description="Helical" evidence="6">
    <location>
        <begin position="51"/>
        <end position="68"/>
    </location>
</feature>
<dbReference type="Gene3D" id="1.20.1250.20">
    <property type="entry name" value="MFS general substrate transporter like domains"/>
    <property type="match status" value="1"/>
</dbReference>
<keyword evidence="10" id="KW-1185">Reference proteome</keyword>
<dbReference type="InterPro" id="IPR011701">
    <property type="entry name" value="MFS"/>
</dbReference>